<evidence type="ECO:0000256" key="3">
    <source>
        <dbReference type="ARBA" id="ARBA00022750"/>
    </source>
</evidence>
<keyword evidence="10" id="KW-1185">Reference proteome</keyword>
<keyword evidence="5" id="KW-1015">Disulfide bond</keyword>
<dbReference type="Gene3D" id="2.40.70.10">
    <property type="entry name" value="Acid Proteases"/>
    <property type="match status" value="2"/>
</dbReference>
<evidence type="ECO:0000313" key="9">
    <source>
        <dbReference type="EMBL" id="CAJ1373840.1"/>
    </source>
</evidence>
<dbReference type="InterPro" id="IPR001461">
    <property type="entry name" value="Aspartic_peptidase_A1"/>
</dbReference>
<gene>
    <name evidence="9" type="ORF">EVOR1521_LOCUS3556</name>
</gene>
<accession>A0AA36HS81</accession>
<organism evidence="9 10">
    <name type="scientific">Effrenium voratum</name>
    <dbReference type="NCBI Taxonomy" id="2562239"/>
    <lineage>
        <taxon>Eukaryota</taxon>
        <taxon>Sar</taxon>
        <taxon>Alveolata</taxon>
        <taxon>Dinophyceae</taxon>
        <taxon>Suessiales</taxon>
        <taxon>Symbiodiniaceae</taxon>
        <taxon>Effrenium</taxon>
    </lineage>
</organism>
<dbReference type="InterPro" id="IPR021109">
    <property type="entry name" value="Peptidase_aspartic_dom_sf"/>
</dbReference>
<evidence type="ECO:0000256" key="1">
    <source>
        <dbReference type="ARBA" id="ARBA00007447"/>
    </source>
</evidence>
<dbReference type="PRINTS" id="PR00792">
    <property type="entry name" value="PEPSIN"/>
</dbReference>
<feature type="chain" id="PRO_5041247853" description="Peptidase A1 domain-containing protein" evidence="7">
    <location>
        <begin position="20"/>
        <end position="500"/>
    </location>
</feature>
<feature type="disulfide bond" evidence="5">
    <location>
        <begin position="88"/>
        <end position="98"/>
    </location>
</feature>
<feature type="compositionally biased region" description="Basic residues" evidence="6">
    <location>
        <begin position="480"/>
        <end position="489"/>
    </location>
</feature>
<dbReference type="EMBL" id="CAUJNA010000220">
    <property type="protein sequence ID" value="CAJ1373840.1"/>
    <property type="molecule type" value="Genomic_DNA"/>
</dbReference>
<reference evidence="9" key="1">
    <citation type="submission" date="2023-08" db="EMBL/GenBank/DDBJ databases">
        <authorList>
            <person name="Chen Y."/>
            <person name="Shah S."/>
            <person name="Dougan E. K."/>
            <person name="Thang M."/>
            <person name="Chan C."/>
        </authorList>
    </citation>
    <scope>NUCLEOTIDE SEQUENCE</scope>
</reference>
<dbReference type="PROSITE" id="PS51767">
    <property type="entry name" value="PEPTIDASE_A1"/>
    <property type="match status" value="1"/>
</dbReference>
<dbReference type="GO" id="GO:0004190">
    <property type="term" value="F:aspartic-type endopeptidase activity"/>
    <property type="evidence" value="ECO:0007669"/>
    <property type="project" value="UniProtKB-KW"/>
</dbReference>
<dbReference type="Pfam" id="PF00026">
    <property type="entry name" value="Asp"/>
    <property type="match status" value="2"/>
</dbReference>
<evidence type="ECO:0000313" key="10">
    <source>
        <dbReference type="Proteomes" id="UP001178507"/>
    </source>
</evidence>
<dbReference type="Proteomes" id="UP001178507">
    <property type="component" value="Unassembled WGS sequence"/>
</dbReference>
<keyword evidence="2" id="KW-0645">Protease</keyword>
<dbReference type="SUPFAM" id="SSF50630">
    <property type="entry name" value="Acid proteases"/>
    <property type="match status" value="1"/>
</dbReference>
<sequence>MWRWHVCCAVLASMTLARGWTPDECTKSTSSSMFQVRSSISNSKASPTCAPLKNEGTYFTVETCVGTPPQCFDTVADTGSDNVIVSSCVCNELAGTGCGLHDKCFRGTSKSSTFLISEQPIIESITFGSGTVDTAVATDMVSVGSATANMSEGVLLLLNRAELDVSADFQGILGLGVPKRSAAAYTSSAVVMEQTSGGSDEVSRALSSGTCMLFPQLCKEGARHSRALGATEEAPSELFLEAAQIQRFSMCFQDSAQPGALRLQVPPFREPIPQIGQLHWGVSFMGLSVGLRGGSAGSALFCGPGSMAEGMQSPCGIIPDSGTTLITGPPHQVSMLQAELCKEWPRCNRLSGGPSSAKFEDLLLQCSTWISEGGLDEIPSIFFQVGAGDGKVKTFELTSWAWVTLEIIDGQSFCSPGFGSMDYYTGENGPVWIFGMPLFFEYTVGFDLNANEVSFEKSACNPCEDNNASTFVTLPQGTRRQPRRGKGQRVVRPMDVSLPL</sequence>
<dbReference type="AlphaFoldDB" id="A0AA36HS81"/>
<name>A0AA36HS81_9DINO</name>
<evidence type="ECO:0000256" key="7">
    <source>
        <dbReference type="SAM" id="SignalP"/>
    </source>
</evidence>
<dbReference type="InterPro" id="IPR033121">
    <property type="entry name" value="PEPTIDASE_A1"/>
</dbReference>
<keyword evidence="3" id="KW-0064">Aspartyl protease</keyword>
<feature type="domain" description="Peptidase A1" evidence="8">
    <location>
        <begin position="59"/>
        <end position="456"/>
    </location>
</feature>
<keyword evidence="4" id="KW-0378">Hydrolase</keyword>
<dbReference type="PANTHER" id="PTHR47966">
    <property type="entry name" value="BETA-SITE APP-CLEAVING ENZYME, ISOFORM A-RELATED"/>
    <property type="match status" value="1"/>
</dbReference>
<evidence type="ECO:0000256" key="5">
    <source>
        <dbReference type="PIRSR" id="PIRSR601461-2"/>
    </source>
</evidence>
<evidence type="ECO:0000259" key="8">
    <source>
        <dbReference type="PROSITE" id="PS51767"/>
    </source>
</evidence>
<dbReference type="CDD" id="cd05471">
    <property type="entry name" value="pepsin_like"/>
    <property type="match status" value="1"/>
</dbReference>
<protein>
    <recommendedName>
        <fullName evidence="8">Peptidase A1 domain-containing protein</fullName>
    </recommendedName>
</protein>
<feature type="region of interest" description="Disordered" evidence="6">
    <location>
        <begin position="477"/>
        <end position="500"/>
    </location>
</feature>
<dbReference type="InterPro" id="IPR034164">
    <property type="entry name" value="Pepsin-like_dom"/>
</dbReference>
<keyword evidence="7" id="KW-0732">Signal</keyword>
<comment type="similarity">
    <text evidence="1">Belongs to the peptidase A1 family.</text>
</comment>
<dbReference type="GO" id="GO:0006508">
    <property type="term" value="P:proteolysis"/>
    <property type="evidence" value="ECO:0007669"/>
    <property type="project" value="UniProtKB-KW"/>
</dbReference>
<proteinExistence type="inferred from homology"/>
<comment type="caution">
    <text evidence="9">The sequence shown here is derived from an EMBL/GenBank/DDBJ whole genome shotgun (WGS) entry which is preliminary data.</text>
</comment>
<evidence type="ECO:0000256" key="2">
    <source>
        <dbReference type="ARBA" id="ARBA00022670"/>
    </source>
</evidence>
<evidence type="ECO:0000256" key="4">
    <source>
        <dbReference type="ARBA" id="ARBA00022801"/>
    </source>
</evidence>
<evidence type="ECO:0000256" key="6">
    <source>
        <dbReference type="SAM" id="MobiDB-lite"/>
    </source>
</evidence>
<feature type="signal peptide" evidence="7">
    <location>
        <begin position="1"/>
        <end position="19"/>
    </location>
</feature>
<dbReference type="PANTHER" id="PTHR47966:SF51">
    <property type="entry name" value="BETA-SITE APP-CLEAVING ENZYME, ISOFORM A-RELATED"/>
    <property type="match status" value="1"/>
</dbReference>